<evidence type="ECO:0000313" key="5">
    <source>
        <dbReference type="Proteomes" id="UP000176786"/>
    </source>
</evidence>
<dbReference type="FunFam" id="3.40.50.2000:FF:000119">
    <property type="entry name" value="Glycosyl transferase group 1"/>
    <property type="match status" value="1"/>
</dbReference>
<dbReference type="InterPro" id="IPR001296">
    <property type="entry name" value="Glyco_trans_1"/>
</dbReference>
<evidence type="ECO:0008006" key="6">
    <source>
        <dbReference type="Google" id="ProtNLM"/>
    </source>
</evidence>
<dbReference type="PANTHER" id="PTHR46401">
    <property type="entry name" value="GLYCOSYLTRANSFERASE WBBK-RELATED"/>
    <property type="match status" value="1"/>
</dbReference>
<dbReference type="Pfam" id="PF13439">
    <property type="entry name" value="Glyco_transf_4"/>
    <property type="match status" value="1"/>
</dbReference>
<feature type="domain" description="Glycosyltransferase subfamily 4-like N-terminal" evidence="3">
    <location>
        <begin position="20"/>
        <end position="180"/>
    </location>
</feature>
<proteinExistence type="predicted"/>
<reference evidence="4 5" key="1">
    <citation type="journal article" date="2016" name="Nat. Commun.">
        <title>Thousands of microbial genomes shed light on interconnected biogeochemical processes in an aquifer system.</title>
        <authorList>
            <person name="Anantharaman K."/>
            <person name="Brown C.T."/>
            <person name="Hug L.A."/>
            <person name="Sharon I."/>
            <person name="Castelle C.J."/>
            <person name="Probst A.J."/>
            <person name="Thomas B.C."/>
            <person name="Singh A."/>
            <person name="Wilkins M.J."/>
            <person name="Karaoz U."/>
            <person name="Brodie E.L."/>
            <person name="Williams K.H."/>
            <person name="Hubbard S.S."/>
            <person name="Banfield J.F."/>
        </authorList>
    </citation>
    <scope>NUCLEOTIDE SEQUENCE [LARGE SCALE GENOMIC DNA]</scope>
</reference>
<comment type="caution">
    <text evidence="4">The sequence shown here is derived from an EMBL/GenBank/DDBJ whole genome shotgun (WGS) entry which is preliminary data.</text>
</comment>
<evidence type="ECO:0000259" key="3">
    <source>
        <dbReference type="Pfam" id="PF13439"/>
    </source>
</evidence>
<keyword evidence="1" id="KW-0808">Transferase</keyword>
<dbReference type="CDD" id="cd03809">
    <property type="entry name" value="GT4_MtfB-like"/>
    <property type="match status" value="1"/>
</dbReference>
<gene>
    <name evidence="4" type="ORF">A3J48_03405</name>
</gene>
<organism evidence="4 5">
    <name type="scientific">Candidatus Doudnabacteria bacterium RIFCSPHIGHO2_02_FULL_46_11</name>
    <dbReference type="NCBI Taxonomy" id="1817832"/>
    <lineage>
        <taxon>Bacteria</taxon>
        <taxon>Candidatus Doudnaibacteriota</taxon>
    </lineage>
</organism>
<accession>A0A1F5P4M5</accession>
<dbReference type="Pfam" id="PF00534">
    <property type="entry name" value="Glycos_transf_1"/>
    <property type="match status" value="1"/>
</dbReference>
<dbReference type="GO" id="GO:0016757">
    <property type="term" value="F:glycosyltransferase activity"/>
    <property type="evidence" value="ECO:0007669"/>
    <property type="project" value="InterPro"/>
</dbReference>
<dbReference type="GO" id="GO:0009103">
    <property type="term" value="P:lipopolysaccharide biosynthetic process"/>
    <property type="evidence" value="ECO:0007669"/>
    <property type="project" value="TreeGrafter"/>
</dbReference>
<sequence>MRIGIDCRNILNQEKGRGAGVGHYIYHLVKELTDLDKDNQFVLFFEQDDRNVAKEFKNQNSKIKITILNSKIKIPFFYSHIYVSWKIIKERCDFVHFTANVIPLLYFGKSVLTIHDLVIYKNPDWFPEGQWFSRKVVVPVSIKRATSVIAISETTKKDLIEIFKVESAKILVVPLGVDLTKYQPLDNPNSIINSRIQKFGLTPPYIIFVGTIEPRKNLIRLIEAFQALSNSMELDSGYQLVIAGGKGWKYEPIFEAAKDNQEIIFTGYITEQEKIALMQGAEVFAFPSLYEGFALPVLEAMACGVPVVCSNNSALPEVGGEAVIYCSAEDSNDIARAISEALAKKEILSQLGRKHAENFSWVRTAQETIEIYETIDPV</sequence>
<dbReference type="STRING" id="1817832.A3J48_03405"/>
<dbReference type="AlphaFoldDB" id="A0A1F5P4M5"/>
<dbReference type="Proteomes" id="UP000176786">
    <property type="component" value="Unassembled WGS sequence"/>
</dbReference>
<dbReference type="SUPFAM" id="SSF53756">
    <property type="entry name" value="UDP-Glycosyltransferase/glycogen phosphorylase"/>
    <property type="match status" value="1"/>
</dbReference>
<protein>
    <recommendedName>
        <fullName evidence="6">Glycosyl transferase family 1 domain-containing protein</fullName>
    </recommendedName>
</protein>
<evidence type="ECO:0000313" key="4">
    <source>
        <dbReference type="EMBL" id="OGE84833.1"/>
    </source>
</evidence>
<dbReference type="Gene3D" id="3.40.50.2000">
    <property type="entry name" value="Glycogen Phosphorylase B"/>
    <property type="match status" value="2"/>
</dbReference>
<dbReference type="EMBL" id="MFES01000033">
    <property type="protein sequence ID" value="OGE84833.1"/>
    <property type="molecule type" value="Genomic_DNA"/>
</dbReference>
<name>A0A1F5P4M5_9BACT</name>
<evidence type="ECO:0000259" key="2">
    <source>
        <dbReference type="Pfam" id="PF00534"/>
    </source>
</evidence>
<dbReference type="PANTHER" id="PTHR46401:SF2">
    <property type="entry name" value="GLYCOSYLTRANSFERASE WBBK-RELATED"/>
    <property type="match status" value="1"/>
</dbReference>
<dbReference type="InterPro" id="IPR028098">
    <property type="entry name" value="Glyco_trans_4-like_N"/>
</dbReference>
<feature type="domain" description="Glycosyl transferase family 1" evidence="2">
    <location>
        <begin position="196"/>
        <end position="354"/>
    </location>
</feature>
<evidence type="ECO:0000256" key="1">
    <source>
        <dbReference type="ARBA" id="ARBA00022679"/>
    </source>
</evidence>